<evidence type="ECO:0000313" key="3">
    <source>
        <dbReference type="Proteomes" id="UP000266861"/>
    </source>
</evidence>
<keyword evidence="1" id="KW-0472">Membrane</keyword>
<comment type="caution">
    <text evidence="2">The sequence shown here is derived from an EMBL/GenBank/DDBJ whole genome shotgun (WGS) entry which is preliminary data.</text>
</comment>
<reference evidence="2 3" key="1">
    <citation type="submission" date="2018-08" db="EMBL/GenBank/DDBJ databases">
        <title>Genome and evolution of the arbuscular mycorrhizal fungus Diversispora epigaea (formerly Glomus versiforme) and its bacterial endosymbionts.</title>
        <authorList>
            <person name="Sun X."/>
            <person name="Fei Z."/>
            <person name="Harrison M."/>
        </authorList>
    </citation>
    <scope>NUCLEOTIDE SEQUENCE [LARGE SCALE GENOMIC DNA]</scope>
    <source>
        <strain evidence="2 3">IT104</strain>
    </source>
</reference>
<keyword evidence="1" id="KW-1133">Transmembrane helix</keyword>
<accession>A0A397G119</accession>
<evidence type="ECO:0000256" key="1">
    <source>
        <dbReference type="SAM" id="Phobius"/>
    </source>
</evidence>
<protein>
    <submittedName>
        <fullName evidence="2">Uncharacterized protein</fullName>
    </submittedName>
</protein>
<evidence type="ECO:0000313" key="2">
    <source>
        <dbReference type="EMBL" id="RHZ43248.1"/>
    </source>
</evidence>
<feature type="transmembrane region" description="Helical" evidence="1">
    <location>
        <begin position="6"/>
        <end position="24"/>
    </location>
</feature>
<dbReference type="AlphaFoldDB" id="A0A397G119"/>
<keyword evidence="3" id="KW-1185">Reference proteome</keyword>
<dbReference type="Proteomes" id="UP000266861">
    <property type="component" value="Unassembled WGS sequence"/>
</dbReference>
<dbReference type="EMBL" id="PQFF01000728">
    <property type="protein sequence ID" value="RHZ43248.1"/>
    <property type="molecule type" value="Genomic_DNA"/>
</dbReference>
<gene>
    <name evidence="2" type="ORF">Glove_816420g3</name>
</gene>
<sequence>MRSDVRVSGGYVFLILVVGMFLRLTNKDLRSDILELVDKNVYNTEYTVKVDIATIYIICAKADSENHVFTAVTTVRIFSTKRIPQDDHRILSLNGFEEV</sequence>
<organism evidence="2 3">
    <name type="scientific">Diversispora epigaea</name>
    <dbReference type="NCBI Taxonomy" id="1348612"/>
    <lineage>
        <taxon>Eukaryota</taxon>
        <taxon>Fungi</taxon>
        <taxon>Fungi incertae sedis</taxon>
        <taxon>Mucoromycota</taxon>
        <taxon>Glomeromycotina</taxon>
        <taxon>Glomeromycetes</taxon>
        <taxon>Diversisporales</taxon>
        <taxon>Diversisporaceae</taxon>
        <taxon>Diversispora</taxon>
    </lineage>
</organism>
<proteinExistence type="predicted"/>
<keyword evidence="1" id="KW-0812">Transmembrane</keyword>
<name>A0A397G119_9GLOM</name>